<dbReference type="Proteomes" id="UP000504635">
    <property type="component" value="Unplaced"/>
</dbReference>
<proteinExistence type="inferred from homology"/>
<dbReference type="PRINTS" id="PR00689">
    <property type="entry name" value="ACOABINDINGP"/>
</dbReference>
<feature type="domain" description="ACB" evidence="3">
    <location>
        <begin position="3"/>
        <end position="85"/>
    </location>
</feature>
<accession>A0A6J2YEU2</accession>
<dbReference type="GO" id="GO:0006631">
    <property type="term" value="P:fatty acid metabolic process"/>
    <property type="evidence" value="ECO:0007669"/>
    <property type="project" value="TreeGrafter"/>
</dbReference>
<dbReference type="RefSeq" id="XP_030761937.1">
    <property type="nucleotide sequence ID" value="XM_030906077.1"/>
</dbReference>
<dbReference type="InterPro" id="IPR035984">
    <property type="entry name" value="Acyl-CoA-binding_sf"/>
</dbReference>
<dbReference type="OrthoDB" id="346910at2759"/>
<reference evidence="5" key="1">
    <citation type="submission" date="2025-08" db="UniProtKB">
        <authorList>
            <consortium name="RefSeq"/>
        </authorList>
    </citation>
    <scope>IDENTIFICATION</scope>
    <source>
        <tissue evidence="5">Gonads</tissue>
    </source>
</reference>
<name>A0A6J2YEU2_SITOR</name>
<dbReference type="Gene3D" id="1.20.80.10">
    <property type="match status" value="1"/>
</dbReference>
<dbReference type="Pfam" id="PF00887">
    <property type="entry name" value="ACBP"/>
    <property type="match status" value="1"/>
</dbReference>
<comment type="similarity">
    <text evidence="1">Belongs to the ACBP family.</text>
</comment>
<gene>
    <name evidence="5" type="primary">LOC115886791</name>
</gene>
<keyword evidence="4" id="KW-1185">Reference proteome</keyword>
<dbReference type="InterPro" id="IPR014352">
    <property type="entry name" value="FERM/acyl-CoA-bd_prot_sf"/>
</dbReference>
<dbReference type="KEGG" id="soy:115886791"/>
<dbReference type="GeneID" id="115886791"/>
<sequence>MSLDEKFNVAAEKVKKFSKRPPDSDMLEIYALYKQSTVGDTNIPKPGDSVAAAKWSAWNGKKGLASSKAKEEYIAKVNTLAPKYA</sequence>
<dbReference type="InParanoid" id="A0A6J2YEU2"/>
<dbReference type="PROSITE" id="PS51228">
    <property type="entry name" value="ACB_2"/>
    <property type="match status" value="1"/>
</dbReference>
<evidence type="ECO:0000313" key="5">
    <source>
        <dbReference type="RefSeq" id="XP_030761937.1"/>
    </source>
</evidence>
<dbReference type="AlphaFoldDB" id="A0A6J2YEU2"/>
<organism evidence="4 5">
    <name type="scientific">Sitophilus oryzae</name>
    <name type="common">Rice weevil</name>
    <name type="synonym">Curculio oryzae</name>
    <dbReference type="NCBI Taxonomy" id="7048"/>
    <lineage>
        <taxon>Eukaryota</taxon>
        <taxon>Metazoa</taxon>
        <taxon>Ecdysozoa</taxon>
        <taxon>Arthropoda</taxon>
        <taxon>Hexapoda</taxon>
        <taxon>Insecta</taxon>
        <taxon>Pterygota</taxon>
        <taxon>Neoptera</taxon>
        <taxon>Endopterygota</taxon>
        <taxon>Coleoptera</taxon>
        <taxon>Polyphaga</taxon>
        <taxon>Cucujiformia</taxon>
        <taxon>Curculionidae</taxon>
        <taxon>Dryophthorinae</taxon>
        <taxon>Sitophilus</taxon>
    </lineage>
</organism>
<dbReference type="GO" id="GO:0000062">
    <property type="term" value="F:fatty-acyl-CoA binding"/>
    <property type="evidence" value="ECO:0007669"/>
    <property type="project" value="InterPro"/>
</dbReference>
<dbReference type="PANTHER" id="PTHR23310:SF62">
    <property type="entry name" value="ACYL-COA BINDING PROTEIN 1, ISOFORM A"/>
    <property type="match status" value="1"/>
</dbReference>
<dbReference type="InterPro" id="IPR000582">
    <property type="entry name" value="Acyl-CoA-binding_protein"/>
</dbReference>
<evidence type="ECO:0000259" key="3">
    <source>
        <dbReference type="PROSITE" id="PS51228"/>
    </source>
</evidence>
<dbReference type="PANTHER" id="PTHR23310">
    <property type="entry name" value="ACYL-COA-BINDING PROTEIN, ACBP"/>
    <property type="match status" value="1"/>
</dbReference>
<dbReference type="SUPFAM" id="SSF47027">
    <property type="entry name" value="Acyl-CoA binding protein"/>
    <property type="match status" value="1"/>
</dbReference>
<evidence type="ECO:0000256" key="1">
    <source>
        <dbReference type="ARBA" id="ARBA00005567"/>
    </source>
</evidence>
<evidence type="ECO:0000313" key="4">
    <source>
        <dbReference type="Proteomes" id="UP000504635"/>
    </source>
</evidence>
<evidence type="ECO:0000256" key="2">
    <source>
        <dbReference type="ARBA" id="ARBA00023121"/>
    </source>
</evidence>
<protein>
    <submittedName>
        <fullName evidence="5">Acyl-CoA-binding protein homolog</fullName>
    </submittedName>
</protein>
<keyword evidence="2" id="KW-0446">Lipid-binding</keyword>